<organism evidence="7 8">
    <name type="scientific">Candidatus Lloydbacteria bacterium CG22_combo_CG10-13_8_21_14_all_47_15</name>
    <dbReference type="NCBI Taxonomy" id="1974635"/>
    <lineage>
        <taxon>Bacteria</taxon>
        <taxon>Candidatus Lloydiibacteriota</taxon>
    </lineage>
</organism>
<dbReference type="Proteomes" id="UP000230638">
    <property type="component" value="Unassembled WGS sequence"/>
</dbReference>
<evidence type="ECO:0000256" key="3">
    <source>
        <dbReference type="ARBA" id="ARBA00023004"/>
    </source>
</evidence>
<comment type="caution">
    <text evidence="7">The sequence shown here is derived from an EMBL/GenBank/DDBJ whole genome shotgun (WGS) entry which is preliminary data.</text>
</comment>
<dbReference type="PROSITE" id="PS50255">
    <property type="entry name" value="CYTOCHROME_B5_2"/>
    <property type="match status" value="1"/>
</dbReference>
<evidence type="ECO:0000256" key="1">
    <source>
        <dbReference type="ARBA" id="ARBA00022617"/>
    </source>
</evidence>
<name>A0A2H0CUF0_9BACT</name>
<evidence type="ECO:0000256" key="5">
    <source>
        <dbReference type="SAM" id="Phobius"/>
    </source>
</evidence>
<evidence type="ECO:0000313" key="7">
    <source>
        <dbReference type="EMBL" id="PIP73038.1"/>
    </source>
</evidence>
<protein>
    <recommendedName>
        <fullName evidence="6">Cytochrome b5 heme-binding domain-containing protein</fullName>
    </recommendedName>
</protein>
<dbReference type="PANTHER" id="PTHR19359">
    <property type="entry name" value="CYTOCHROME B5"/>
    <property type="match status" value="1"/>
</dbReference>
<keyword evidence="2" id="KW-0479">Metal-binding</keyword>
<dbReference type="InterPro" id="IPR036400">
    <property type="entry name" value="Cyt_B5-like_heme/steroid_sf"/>
</dbReference>
<dbReference type="EMBL" id="PCTL01000033">
    <property type="protein sequence ID" value="PIP73038.1"/>
    <property type="molecule type" value="Genomic_DNA"/>
</dbReference>
<dbReference type="GO" id="GO:0046872">
    <property type="term" value="F:metal ion binding"/>
    <property type="evidence" value="ECO:0007669"/>
    <property type="project" value="UniProtKB-KW"/>
</dbReference>
<dbReference type="GO" id="GO:0020037">
    <property type="term" value="F:heme binding"/>
    <property type="evidence" value="ECO:0007669"/>
    <property type="project" value="TreeGrafter"/>
</dbReference>
<evidence type="ECO:0000256" key="4">
    <source>
        <dbReference type="ARBA" id="ARBA00038168"/>
    </source>
</evidence>
<dbReference type="SMART" id="SM01117">
    <property type="entry name" value="Cyt-b5"/>
    <property type="match status" value="1"/>
</dbReference>
<dbReference type="InterPro" id="IPR050668">
    <property type="entry name" value="Cytochrome_b5"/>
</dbReference>
<feature type="domain" description="Cytochrome b5 heme-binding" evidence="6">
    <location>
        <begin position="46"/>
        <end position="123"/>
    </location>
</feature>
<dbReference type="GO" id="GO:0016020">
    <property type="term" value="C:membrane"/>
    <property type="evidence" value="ECO:0007669"/>
    <property type="project" value="TreeGrafter"/>
</dbReference>
<dbReference type="Pfam" id="PF00173">
    <property type="entry name" value="Cyt-b5"/>
    <property type="match status" value="1"/>
</dbReference>
<dbReference type="Gene3D" id="3.10.120.10">
    <property type="entry name" value="Cytochrome b5-like heme/steroid binding domain"/>
    <property type="match status" value="1"/>
</dbReference>
<evidence type="ECO:0000313" key="8">
    <source>
        <dbReference type="Proteomes" id="UP000230638"/>
    </source>
</evidence>
<comment type="similarity">
    <text evidence="4">Belongs to the cytochrome b5 family.</text>
</comment>
<feature type="transmembrane region" description="Helical" evidence="5">
    <location>
        <begin position="6"/>
        <end position="26"/>
    </location>
</feature>
<keyword evidence="5" id="KW-0472">Membrane</keyword>
<keyword evidence="1" id="KW-0349">Heme</keyword>
<accession>A0A2H0CUF0</accession>
<dbReference type="InterPro" id="IPR001199">
    <property type="entry name" value="Cyt_B5-like_heme/steroid-bd"/>
</dbReference>
<dbReference type="AlphaFoldDB" id="A0A2H0CUF0"/>
<proteinExistence type="inferred from homology"/>
<evidence type="ECO:0000256" key="2">
    <source>
        <dbReference type="ARBA" id="ARBA00022723"/>
    </source>
</evidence>
<evidence type="ECO:0000259" key="6">
    <source>
        <dbReference type="PROSITE" id="PS50255"/>
    </source>
</evidence>
<keyword evidence="5" id="KW-0812">Transmembrane</keyword>
<keyword evidence="3" id="KW-0408">Iron</keyword>
<sequence>MNKNYIGVIIILVIIVGAVSLGVFFGEKGPARETAHSDDHNTAGNLPLYALAQVGEHASADDCWLAVDGHVYDVTSYVSGGSHPGEQGALISGCGNDETERFGKIHSQRAAEELEQFIIGTLE</sequence>
<dbReference type="SUPFAM" id="SSF55856">
    <property type="entry name" value="Cytochrome b5-like heme/steroid binding domain"/>
    <property type="match status" value="1"/>
</dbReference>
<keyword evidence="5" id="KW-1133">Transmembrane helix</keyword>
<gene>
    <name evidence="7" type="ORF">COW88_03490</name>
</gene>
<reference evidence="7 8" key="1">
    <citation type="submission" date="2017-09" db="EMBL/GenBank/DDBJ databases">
        <title>Depth-based differentiation of microbial function through sediment-hosted aquifers and enrichment of novel symbionts in the deep terrestrial subsurface.</title>
        <authorList>
            <person name="Probst A.J."/>
            <person name="Ladd B."/>
            <person name="Jarett J.K."/>
            <person name="Geller-Mcgrath D.E."/>
            <person name="Sieber C.M."/>
            <person name="Emerson J.B."/>
            <person name="Anantharaman K."/>
            <person name="Thomas B.C."/>
            <person name="Malmstrom R."/>
            <person name="Stieglmeier M."/>
            <person name="Klingl A."/>
            <person name="Woyke T."/>
            <person name="Ryan C.M."/>
            <person name="Banfield J.F."/>
        </authorList>
    </citation>
    <scope>NUCLEOTIDE SEQUENCE [LARGE SCALE GENOMIC DNA]</scope>
    <source>
        <strain evidence="7">CG22_combo_CG10-13_8_21_14_all_47_15</strain>
    </source>
</reference>